<proteinExistence type="predicted"/>
<comment type="caution">
    <text evidence="2">The sequence shown here is derived from an EMBL/GenBank/DDBJ whole genome shotgun (WGS) entry which is preliminary data.</text>
</comment>
<sequence length="38" mass="3991">NNQTDANADNTDVSNGINTTSDVNNTDNNTATGTNTQY</sequence>
<accession>W1X9S6</accession>
<organism evidence="2">
    <name type="scientific">human gut metagenome</name>
    <dbReference type="NCBI Taxonomy" id="408170"/>
    <lineage>
        <taxon>unclassified sequences</taxon>
        <taxon>metagenomes</taxon>
        <taxon>organismal metagenomes</taxon>
    </lineage>
</organism>
<name>W1X9S6_9ZZZZ</name>
<gene>
    <name evidence="2" type="ORF">Q604_UNBC17756G0001</name>
</gene>
<protein>
    <submittedName>
        <fullName evidence="2">Uncharacterized protein</fullName>
    </submittedName>
</protein>
<reference evidence="2" key="1">
    <citation type="submission" date="2013-12" db="EMBL/GenBank/DDBJ databases">
        <title>A Varibaculum cambriense genome reconstructed from a premature infant gut community with otherwise low bacterial novelty that shifts toward anaerobic metabolism during the third week of life.</title>
        <authorList>
            <person name="Brown C.T."/>
            <person name="Sharon I."/>
            <person name="Thomas B.C."/>
            <person name="Castelle C.J."/>
            <person name="Morowitz M.J."/>
            <person name="Banfield J.F."/>
        </authorList>
    </citation>
    <scope>NUCLEOTIDE SEQUENCE</scope>
</reference>
<dbReference type="AlphaFoldDB" id="W1X9S6"/>
<evidence type="ECO:0000256" key="1">
    <source>
        <dbReference type="SAM" id="MobiDB-lite"/>
    </source>
</evidence>
<evidence type="ECO:0000313" key="2">
    <source>
        <dbReference type="EMBL" id="ETJ25564.1"/>
    </source>
</evidence>
<feature type="region of interest" description="Disordered" evidence="1">
    <location>
        <begin position="1"/>
        <end position="38"/>
    </location>
</feature>
<feature type="non-terminal residue" evidence="2">
    <location>
        <position position="1"/>
    </location>
</feature>
<dbReference type="EMBL" id="AZMM01017756">
    <property type="protein sequence ID" value="ETJ25564.1"/>
    <property type="molecule type" value="Genomic_DNA"/>
</dbReference>